<evidence type="ECO:0000313" key="2">
    <source>
        <dbReference type="Proteomes" id="UP000789901"/>
    </source>
</evidence>
<feature type="non-terminal residue" evidence="1">
    <location>
        <position position="1"/>
    </location>
</feature>
<name>A0ABN7X5T0_GIGMA</name>
<feature type="non-terminal residue" evidence="1">
    <location>
        <position position="43"/>
    </location>
</feature>
<reference evidence="1 2" key="1">
    <citation type="submission" date="2021-06" db="EMBL/GenBank/DDBJ databases">
        <authorList>
            <person name="Kallberg Y."/>
            <person name="Tangrot J."/>
            <person name="Rosling A."/>
        </authorList>
    </citation>
    <scope>NUCLEOTIDE SEQUENCE [LARGE SCALE GENOMIC DNA]</scope>
    <source>
        <strain evidence="1 2">120-4 pot B 10/14</strain>
    </source>
</reference>
<organism evidence="1 2">
    <name type="scientific">Gigaspora margarita</name>
    <dbReference type="NCBI Taxonomy" id="4874"/>
    <lineage>
        <taxon>Eukaryota</taxon>
        <taxon>Fungi</taxon>
        <taxon>Fungi incertae sedis</taxon>
        <taxon>Mucoromycota</taxon>
        <taxon>Glomeromycotina</taxon>
        <taxon>Glomeromycetes</taxon>
        <taxon>Diversisporales</taxon>
        <taxon>Gigasporaceae</taxon>
        <taxon>Gigaspora</taxon>
    </lineage>
</organism>
<comment type="caution">
    <text evidence="1">The sequence shown here is derived from an EMBL/GenBank/DDBJ whole genome shotgun (WGS) entry which is preliminary data.</text>
</comment>
<proteinExistence type="predicted"/>
<gene>
    <name evidence="1" type="ORF">GMARGA_LOCUS38255</name>
</gene>
<keyword evidence="2" id="KW-1185">Reference proteome</keyword>
<evidence type="ECO:0000313" key="1">
    <source>
        <dbReference type="EMBL" id="CAG8846628.1"/>
    </source>
</evidence>
<accession>A0ABN7X5T0</accession>
<sequence>SAKTIGAVDNQENADSTLSIEPGAKLYIDSTIQAAMASLMQQT</sequence>
<dbReference type="EMBL" id="CAJVQB010084303">
    <property type="protein sequence ID" value="CAG8846628.1"/>
    <property type="molecule type" value="Genomic_DNA"/>
</dbReference>
<protein>
    <submittedName>
        <fullName evidence="1">32782_t:CDS:1</fullName>
    </submittedName>
</protein>
<dbReference type="Proteomes" id="UP000789901">
    <property type="component" value="Unassembled WGS sequence"/>
</dbReference>